<sequence>MSKLKAAWVGFRQPDADPWKVYERYAAIGYHGMDGDLWEMEGDRVENLKHFNDLGLEVVSSWAVRGDMKEFAADDQKIAEVIERAHFYNLDAVTMGGISVISSFNSYYGNNGTYDELMYDIEGMNAVIEKLGREGIGLMYHNHYQEFTVSYDGVSVMDYLLTDVDRRLKLKLDVGWVWVGGVDPVAFMEKAKDRIGLLHIKDFYDQEIPRHLVNQKPETRIGFTMLGTGKVDIQGCLKKGVEIGQKWAIVEQDTMRNLTMEEDLTGSFLAMKESGYVE</sequence>
<proteinExistence type="predicted"/>
<dbReference type="EMBL" id="JACRSO010000001">
    <property type="protein sequence ID" value="MBC8528603.1"/>
    <property type="molecule type" value="Genomic_DNA"/>
</dbReference>
<evidence type="ECO:0000313" key="3">
    <source>
        <dbReference type="Proteomes" id="UP000654279"/>
    </source>
</evidence>
<dbReference type="InterPro" id="IPR013022">
    <property type="entry name" value="Xyl_isomerase-like_TIM-brl"/>
</dbReference>
<protein>
    <submittedName>
        <fullName evidence="2">Sugar phosphate isomerase/epimerase</fullName>
    </submittedName>
</protein>
<dbReference type="InterPro" id="IPR050312">
    <property type="entry name" value="IolE/XylAMocC-like"/>
</dbReference>
<organism evidence="2 3">
    <name type="scientific">Luoshenia tenuis</name>
    <dbReference type="NCBI Taxonomy" id="2763654"/>
    <lineage>
        <taxon>Bacteria</taxon>
        <taxon>Bacillati</taxon>
        <taxon>Bacillota</taxon>
        <taxon>Clostridia</taxon>
        <taxon>Christensenellales</taxon>
        <taxon>Christensenellaceae</taxon>
        <taxon>Luoshenia</taxon>
    </lineage>
</organism>
<dbReference type="GO" id="GO:0016853">
    <property type="term" value="F:isomerase activity"/>
    <property type="evidence" value="ECO:0007669"/>
    <property type="project" value="UniProtKB-KW"/>
</dbReference>
<dbReference type="SUPFAM" id="SSF51658">
    <property type="entry name" value="Xylose isomerase-like"/>
    <property type="match status" value="1"/>
</dbReference>
<feature type="domain" description="Xylose isomerase-like TIM barrel" evidence="1">
    <location>
        <begin position="25"/>
        <end position="255"/>
    </location>
</feature>
<dbReference type="InterPro" id="IPR036237">
    <property type="entry name" value="Xyl_isomerase-like_sf"/>
</dbReference>
<evidence type="ECO:0000313" key="2">
    <source>
        <dbReference type="EMBL" id="MBC8528603.1"/>
    </source>
</evidence>
<dbReference type="AlphaFoldDB" id="A0A926HLZ3"/>
<gene>
    <name evidence="2" type="ORF">H8699_04020</name>
</gene>
<dbReference type="RefSeq" id="WP_249284588.1">
    <property type="nucleotide sequence ID" value="NZ_JACRSO010000001.1"/>
</dbReference>
<dbReference type="Proteomes" id="UP000654279">
    <property type="component" value="Unassembled WGS sequence"/>
</dbReference>
<dbReference type="Pfam" id="PF01261">
    <property type="entry name" value="AP_endonuc_2"/>
    <property type="match status" value="1"/>
</dbReference>
<comment type="caution">
    <text evidence="2">The sequence shown here is derived from an EMBL/GenBank/DDBJ whole genome shotgun (WGS) entry which is preliminary data.</text>
</comment>
<dbReference type="PANTHER" id="PTHR12110:SF41">
    <property type="entry name" value="INOSOSE DEHYDRATASE"/>
    <property type="match status" value="1"/>
</dbReference>
<keyword evidence="3" id="KW-1185">Reference proteome</keyword>
<accession>A0A926HLZ3</accession>
<dbReference type="Gene3D" id="3.20.20.150">
    <property type="entry name" value="Divalent-metal-dependent TIM barrel enzymes"/>
    <property type="match status" value="1"/>
</dbReference>
<name>A0A926HLZ3_9FIRM</name>
<evidence type="ECO:0000259" key="1">
    <source>
        <dbReference type="Pfam" id="PF01261"/>
    </source>
</evidence>
<dbReference type="PANTHER" id="PTHR12110">
    <property type="entry name" value="HYDROXYPYRUVATE ISOMERASE"/>
    <property type="match status" value="1"/>
</dbReference>
<reference evidence="2" key="1">
    <citation type="submission" date="2020-08" db="EMBL/GenBank/DDBJ databases">
        <title>Genome public.</title>
        <authorList>
            <person name="Liu C."/>
            <person name="Sun Q."/>
        </authorList>
    </citation>
    <scope>NUCLEOTIDE SEQUENCE</scope>
    <source>
        <strain evidence="2">NSJ-44</strain>
    </source>
</reference>
<keyword evidence="2" id="KW-0413">Isomerase</keyword>